<accession>A0A226DJ75</accession>
<evidence type="ECO:0000313" key="3">
    <source>
        <dbReference type="Proteomes" id="UP000198287"/>
    </source>
</evidence>
<keyword evidence="1" id="KW-1133">Transmembrane helix</keyword>
<dbReference type="AlphaFoldDB" id="A0A226DJ75"/>
<protein>
    <recommendedName>
        <fullName evidence="4">MARVEL domain-containing protein</fullName>
    </recommendedName>
</protein>
<keyword evidence="1" id="KW-0472">Membrane</keyword>
<organism evidence="2 3">
    <name type="scientific">Folsomia candida</name>
    <name type="common">Springtail</name>
    <dbReference type="NCBI Taxonomy" id="158441"/>
    <lineage>
        <taxon>Eukaryota</taxon>
        <taxon>Metazoa</taxon>
        <taxon>Ecdysozoa</taxon>
        <taxon>Arthropoda</taxon>
        <taxon>Hexapoda</taxon>
        <taxon>Collembola</taxon>
        <taxon>Entomobryomorpha</taxon>
        <taxon>Isotomoidea</taxon>
        <taxon>Isotomidae</taxon>
        <taxon>Proisotominae</taxon>
        <taxon>Folsomia</taxon>
    </lineage>
</organism>
<feature type="transmembrane region" description="Helical" evidence="1">
    <location>
        <begin position="138"/>
        <end position="161"/>
    </location>
</feature>
<feature type="transmembrane region" description="Helical" evidence="1">
    <location>
        <begin position="103"/>
        <end position="126"/>
    </location>
</feature>
<evidence type="ECO:0008006" key="4">
    <source>
        <dbReference type="Google" id="ProtNLM"/>
    </source>
</evidence>
<keyword evidence="1" id="KW-0812">Transmembrane</keyword>
<gene>
    <name evidence="2" type="ORF">Fcan01_20108</name>
</gene>
<keyword evidence="3" id="KW-1185">Reference proteome</keyword>
<evidence type="ECO:0000313" key="2">
    <source>
        <dbReference type="EMBL" id="OXA45323.1"/>
    </source>
</evidence>
<feature type="transmembrane region" description="Helical" evidence="1">
    <location>
        <begin position="191"/>
        <end position="213"/>
    </location>
</feature>
<evidence type="ECO:0000256" key="1">
    <source>
        <dbReference type="SAM" id="Phobius"/>
    </source>
</evidence>
<name>A0A226DJ75_FOLCA</name>
<comment type="caution">
    <text evidence="2">The sequence shown here is derived from an EMBL/GenBank/DDBJ whole genome shotgun (WGS) entry which is preliminary data.</text>
</comment>
<sequence length="217" mass="23878">MGLGHGEVINVDQQISSPPTPQNTTVVLITAPNPGPPIASRRSELVPKFEKKSTKSVISPAKFEYFWLILTAAIIFFALSIAMLTIWGIYADRANYCPHRENIAGLLLSAGLITLLLSLGGAAIMVGKVFTATFKETAVIAMMNFTTAFFSWLVASAVIIYRSHGDVSYEPWSQNYCHPTLYKMTFWVVTIHWGMVAVAFTIGVLAITVMILVEMMK</sequence>
<reference evidence="2 3" key="1">
    <citation type="submission" date="2015-12" db="EMBL/GenBank/DDBJ databases">
        <title>The genome of Folsomia candida.</title>
        <authorList>
            <person name="Faddeeva A."/>
            <person name="Derks M.F."/>
            <person name="Anvar Y."/>
            <person name="Smit S."/>
            <person name="Van Straalen N."/>
            <person name="Roelofs D."/>
        </authorList>
    </citation>
    <scope>NUCLEOTIDE SEQUENCE [LARGE SCALE GENOMIC DNA]</scope>
    <source>
        <strain evidence="2 3">VU population</strain>
        <tissue evidence="2">Whole body</tissue>
    </source>
</reference>
<dbReference type="Proteomes" id="UP000198287">
    <property type="component" value="Unassembled WGS sequence"/>
</dbReference>
<proteinExistence type="predicted"/>
<feature type="transmembrane region" description="Helical" evidence="1">
    <location>
        <begin position="65"/>
        <end position="91"/>
    </location>
</feature>
<dbReference type="EMBL" id="LNIX01000018">
    <property type="protein sequence ID" value="OXA45323.1"/>
    <property type="molecule type" value="Genomic_DNA"/>
</dbReference>